<accession>A0A0H5RN61</accession>
<keyword evidence="2" id="KW-0677">Repeat</keyword>
<feature type="non-terminal residue" evidence="4">
    <location>
        <position position="1"/>
    </location>
</feature>
<dbReference type="SUPFAM" id="SSF50978">
    <property type="entry name" value="WD40 repeat-like"/>
    <property type="match status" value="1"/>
</dbReference>
<dbReference type="SMART" id="SM00320">
    <property type="entry name" value="WD40"/>
    <property type="match status" value="6"/>
</dbReference>
<evidence type="ECO:0000313" key="4">
    <source>
        <dbReference type="EMBL" id="CRZ10179.1"/>
    </source>
</evidence>
<evidence type="ECO:0000256" key="2">
    <source>
        <dbReference type="ARBA" id="ARBA00022737"/>
    </source>
</evidence>
<feature type="repeat" description="WD" evidence="3">
    <location>
        <begin position="266"/>
        <end position="300"/>
    </location>
</feature>
<dbReference type="EMBL" id="HACM01009737">
    <property type="protein sequence ID" value="CRZ10179.1"/>
    <property type="molecule type" value="Transcribed_RNA"/>
</dbReference>
<protein>
    <submittedName>
        <fullName evidence="4">Uncharacterized protein</fullName>
    </submittedName>
</protein>
<proteinExistence type="predicted"/>
<dbReference type="InterPro" id="IPR015943">
    <property type="entry name" value="WD40/YVTN_repeat-like_dom_sf"/>
</dbReference>
<evidence type="ECO:0000256" key="3">
    <source>
        <dbReference type="PROSITE-ProRule" id="PRU00221"/>
    </source>
</evidence>
<reference evidence="4" key="1">
    <citation type="submission" date="2015-04" db="EMBL/GenBank/DDBJ databases">
        <title>The genome sequence of the plant pathogenic Rhizarian Plasmodiophora brassicae reveals insights in its biotrophic life cycle and the origin of chitin synthesis.</title>
        <authorList>
            <person name="Schwelm A."/>
            <person name="Fogelqvist J."/>
            <person name="Knaust A."/>
            <person name="Julke S."/>
            <person name="Lilja T."/>
            <person name="Dhandapani V."/>
            <person name="Bonilla-Rosso G."/>
            <person name="Karlsson M."/>
            <person name="Shevchenko A."/>
            <person name="Choi S.R."/>
            <person name="Kim H.G."/>
            <person name="Park J.Y."/>
            <person name="Lim Y.P."/>
            <person name="Ludwig-Muller J."/>
            <person name="Dixelius C."/>
        </authorList>
    </citation>
    <scope>NUCLEOTIDE SEQUENCE</scope>
    <source>
        <tissue evidence="4">Potato root galls</tissue>
    </source>
</reference>
<dbReference type="PROSITE" id="PS50082">
    <property type="entry name" value="WD_REPEATS_2"/>
    <property type="match status" value="1"/>
</dbReference>
<dbReference type="InterPro" id="IPR036322">
    <property type="entry name" value="WD40_repeat_dom_sf"/>
</dbReference>
<evidence type="ECO:0000256" key="1">
    <source>
        <dbReference type="ARBA" id="ARBA00022574"/>
    </source>
</evidence>
<keyword evidence="1 3" id="KW-0853">WD repeat</keyword>
<dbReference type="Pfam" id="PF00400">
    <property type="entry name" value="WD40"/>
    <property type="match status" value="3"/>
</dbReference>
<name>A0A0H5RN61_9EUKA</name>
<dbReference type="Gene3D" id="2.130.10.10">
    <property type="entry name" value="YVTN repeat-like/Quinoprotein amine dehydrogenase"/>
    <property type="match status" value="1"/>
</dbReference>
<dbReference type="InterPro" id="IPR001680">
    <property type="entry name" value="WD40_rpt"/>
</dbReference>
<organism evidence="4">
    <name type="scientific">Spongospora subterranea</name>
    <dbReference type="NCBI Taxonomy" id="70186"/>
    <lineage>
        <taxon>Eukaryota</taxon>
        <taxon>Sar</taxon>
        <taxon>Rhizaria</taxon>
        <taxon>Endomyxa</taxon>
        <taxon>Phytomyxea</taxon>
        <taxon>Plasmodiophorida</taxon>
        <taxon>Plasmodiophoridae</taxon>
        <taxon>Spongospora</taxon>
    </lineage>
</organism>
<dbReference type="AlphaFoldDB" id="A0A0H5RN61"/>
<dbReference type="PANTHER" id="PTHR10971">
    <property type="entry name" value="MRNA EXPORT FACTOR AND BUB3"/>
    <property type="match status" value="1"/>
</dbReference>
<sequence>YEEVGSRCAINNNVSNWPTHMAGQGPDFELPSPPSDGISSLEFADWDDHLLVSSWDHSVRVYDIGSQKCLSVVDPCQCPLLSSQWCGRNQCISGAINGSAVLTDLNTSHTVQTLQGHNLAVSKVLCPTWWSSPSLCATSSWDMSVHLYDVRSGEQPTHQQSLHSKIYTMAAVPHSYLLLIATADRRVHIYDTRNMATPEQVRESSLRHQTRGLAAMTDGSGYCLSSIEGRVAVEYINPDPEVQLGKYAFKCHRGATSFGKQLVYPVNCIAFNPVYGTFATGGDDHIVNIWDGAARKRIRQLAPYPSSISALAFSSKGDYLAIASSYTYSEGDKTHPQDQVFVRMVDRAEVMPKAGVSNKGERQ</sequence>